<evidence type="ECO:0000313" key="13">
    <source>
        <dbReference type="Proteomes" id="UP000464954"/>
    </source>
</evidence>
<dbReference type="PANTHER" id="PTHR43837">
    <property type="entry name" value="RIBOSOMAL PROTEIN S12 METHYLTHIOTRANSFERASE RIMO"/>
    <property type="match status" value="1"/>
</dbReference>
<feature type="domain" description="Radical SAM core" evidence="11">
    <location>
        <begin position="142"/>
        <end position="373"/>
    </location>
</feature>
<feature type="binding site" evidence="8">
    <location>
        <position position="14"/>
    </location>
    <ligand>
        <name>[4Fe-4S] cluster</name>
        <dbReference type="ChEBI" id="CHEBI:49883"/>
        <label>1</label>
    </ligand>
</feature>
<name>A0A6P1M5Z1_9BACT</name>
<dbReference type="FunFam" id="3.80.30.20:FF:000001">
    <property type="entry name" value="tRNA-2-methylthio-N(6)-dimethylallyladenosine synthase 2"/>
    <property type="match status" value="1"/>
</dbReference>
<dbReference type="InterPro" id="IPR020612">
    <property type="entry name" value="Methylthiotransferase_CS"/>
</dbReference>
<dbReference type="GO" id="GO:0005840">
    <property type="term" value="C:ribosome"/>
    <property type="evidence" value="ECO:0007669"/>
    <property type="project" value="UniProtKB-KW"/>
</dbReference>
<dbReference type="KEGG" id="taer:GT409_11260"/>
<feature type="domain" description="TRAM" evidence="9">
    <location>
        <begin position="376"/>
        <end position="439"/>
    </location>
</feature>
<dbReference type="InterPro" id="IPR012340">
    <property type="entry name" value="NA-bd_OB-fold"/>
</dbReference>
<dbReference type="InterPro" id="IPR007197">
    <property type="entry name" value="rSAM"/>
</dbReference>
<evidence type="ECO:0000256" key="3">
    <source>
        <dbReference type="ARBA" id="ARBA00022679"/>
    </source>
</evidence>
<dbReference type="SUPFAM" id="SSF102114">
    <property type="entry name" value="Radical SAM enzymes"/>
    <property type="match status" value="1"/>
</dbReference>
<dbReference type="InterPro" id="IPR006638">
    <property type="entry name" value="Elp3/MiaA/NifB-like_rSAM"/>
</dbReference>
<dbReference type="NCBIfam" id="TIGR00089">
    <property type="entry name" value="MiaB/RimO family radical SAM methylthiotransferase"/>
    <property type="match status" value="1"/>
</dbReference>
<dbReference type="GO" id="GO:0006400">
    <property type="term" value="P:tRNA modification"/>
    <property type="evidence" value="ECO:0007669"/>
    <property type="project" value="InterPro"/>
</dbReference>
<keyword evidence="5 8" id="KW-0479">Metal-binding</keyword>
<evidence type="ECO:0000256" key="6">
    <source>
        <dbReference type="ARBA" id="ARBA00023004"/>
    </source>
</evidence>
<comment type="catalytic activity">
    <reaction evidence="8">
        <text>L-aspartate(89)-[ribosomal protein uS12]-hydrogen + (sulfur carrier)-SH + AH2 + 2 S-adenosyl-L-methionine = 3-methylsulfanyl-L-aspartate(89)-[ribosomal protein uS12]-hydrogen + (sulfur carrier)-H + 5'-deoxyadenosine + L-methionine + A + S-adenosyl-L-homocysteine + 2 H(+)</text>
        <dbReference type="Rhea" id="RHEA:37087"/>
        <dbReference type="Rhea" id="RHEA-COMP:10460"/>
        <dbReference type="Rhea" id="RHEA-COMP:10461"/>
        <dbReference type="Rhea" id="RHEA-COMP:14737"/>
        <dbReference type="Rhea" id="RHEA-COMP:14739"/>
        <dbReference type="ChEBI" id="CHEBI:13193"/>
        <dbReference type="ChEBI" id="CHEBI:15378"/>
        <dbReference type="ChEBI" id="CHEBI:17319"/>
        <dbReference type="ChEBI" id="CHEBI:17499"/>
        <dbReference type="ChEBI" id="CHEBI:29917"/>
        <dbReference type="ChEBI" id="CHEBI:29961"/>
        <dbReference type="ChEBI" id="CHEBI:57844"/>
        <dbReference type="ChEBI" id="CHEBI:57856"/>
        <dbReference type="ChEBI" id="CHEBI:59789"/>
        <dbReference type="ChEBI" id="CHEBI:64428"/>
        <dbReference type="ChEBI" id="CHEBI:73599"/>
        <dbReference type="EC" id="2.8.4.4"/>
    </reaction>
</comment>
<sequence>MKTPPVVSLVSLGCAKNTVDSELVLGRFAESGWMISEEPADSDICLVNTCGFIEDAREEAASVLHELKAAGGPKVVVALGCLVKRAADCPETDHFLEAADARVSFSDYSRLPEICLELLGEKAEPMEMLGYSEFLTQPRLRTGSPHTAYLKISEGCSNPCTFCSIPKIRGKQISRPMDDIVNEAHSLIEAGAIEISLIAQDTTAYGKDWDGELHLSGLLRRLRDEIDANIWFRLMYACPQHLSRSVLDVMASDPRFCPYIDMPLQHISDRMLDAMGRQLTKFQTLEKLDLIREVLPECAIRTAFIVGHPGETEEDFNELLEFVREGRFTHAGVFCYSAEPGTISARLENDVPDDVKEQRRALLMEAQRDASAANCAAQIGKTVEVIIDGSCEEGLIARSRHQAPEVDGVFFLPEFEDAMPGDRYDVEITSASDYDFYAE</sequence>
<feature type="binding site" evidence="8">
    <location>
        <position position="50"/>
    </location>
    <ligand>
        <name>[4Fe-4S] cluster</name>
        <dbReference type="ChEBI" id="CHEBI:49883"/>
        <label>1</label>
    </ligand>
</feature>
<evidence type="ECO:0000256" key="1">
    <source>
        <dbReference type="ARBA" id="ARBA00022485"/>
    </source>
</evidence>
<dbReference type="PROSITE" id="PS50926">
    <property type="entry name" value="TRAM"/>
    <property type="match status" value="1"/>
</dbReference>
<evidence type="ECO:0000256" key="7">
    <source>
        <dbReference type="ARBA" id="ARBA00023014"/>
    </source>
</evidence>
<dbReference type="PANTHER" id="PTHR43837:SF1">
    <property type="entry name" value="RIBOSOMAL PROTEIN US12 METHYLTHIOTRANSFERASE RIMO"/>
    <property type="match status" value="1"/>
</dbReference>
<proteinExistence type="inferred from homology"/>
<dbReference type="SFLD" id="SFLDG01061">
    <property type="entry name" value="methylthiotransferase"/>
    <property type="match status" value="1"/>
</dbReference>
<dbReference type="PROSITE" id="PS01278">
    <property type="entry name" value="MTTASE_RADICAL"/>
    <property type="match status" value="1"/>
</dbReference>
<dbReference type="Gene3D" id="3.80.30.20">
    <property type="entry name" value="tm_1862 like domain"/>
    <property type="match status" value="1"/>
</dbReference>
<dbReference type="SFLD" id="SFLDS00029">
    <property type="entry name" value="Radical_SAM"/>
    <property type="match status" value="1"/>
</dbReference>
<feature type="domain" description="MTTase N-terminal" evidence="10">
    <location>
        <begin position="5"/>
        <end position="120"/>
    </location>
</feature>
<evidence type="ECO:0000256" key="8">
    <source>
        <dbReference type="HAMAP-Rule" id="MF_01865"/>
    </source>
</evidence>
<keyword evidence="6 8" id="KW-0408">Iron</keyword>
<comment type="subcellular location">
    <subcellularLocation>
        <location evidence="8">Cytoplasm</location>
    </subcellularLocation>
</comment>
<feature type="binding site" evidence="8">
    <location>
        <position position="160"/>
    </location>
    <ligand>
        <name>[4Fe-4S] cluster</name>
        <dbReference type="ChEBI" id="CHEBI:49883"/>
        <label>2</label>
        <note>4Fe-4S-S-AdoMet</note>
    </ligand>
</feature>
<comment type="cofactor">
    <cofactor evidence="8">
        <name>[4Fe-4S] cluster</name>
        <dbReference type="ChEBI" id="CHEBI:49883"/>
    </cofactor>
    <text evidence="8">Binds 2 [4Fe-4S] clusters. One cluster is coordinated with 3 cysteines and an exchangeable S-adenosyl-L-methionine.</text>
</comment>
<dbReference type="InterPro" id="IPR013848">
    <property type="entry name" value="Methylthiotransferase_N"/>
</dbReference>
<dbReference type="GO" id="GO:0103039">
    <property type="term" value="F:protein methylthiotransferase activity"/>
    <property type="evidence" value="ECO:0007669"/>
    <property type="project" value="UniProtKB-EC"/>
</dbReference>
<dbReference type="SFLD" id="SFLDG01082">
    <property type="entry name" value="B12-binding_domain_containing"/>
    <property type="match status" value="1"/>
</dbReference>
<dbReference type="Gene3D" id="3.40.50.12160">
    <property type="entry name" value="Methylthiotransferase, N-terminal domain"/>
    <property type="match status" value="1"/>
</dbReference>
<gene>
    <name evidence="8 12" type="primary">rimO</name>
    <name evidence="12" type="ORF">GT409_11260</name>
</gene>
<dbReference type="AlphaFoldDB" id="A0A6P1M5Z1"/>
<evidence type="ECO:0000256" key="4">
    <source>
        <dbReference type="ARBA" id="ARBA00022691"/>
    </source>
</evidence>
<evidence type="ECO:0000256" key="2">
    <source>
        <dbReference type="ARBA" id="ARBA00022490"/>
    </source>
</evidence>
<dbReference type="InterPro" id="IPR023404">
    <property type="entry name" value="rSAM_horseshoe"/>
</dbReference>
<dbReference type="InterPro" id="IPR005840">
    <property type="entry name" value="Ribosomal_uS12_MeSTrfase_RimO"/>
</dbReference>
<dbReference type="PROSITE" id="PS51449">
    <property type="entry name" value="MTTASE_N"/>
    <property type="match status" value="1"/>
</dbReference>
<keyword evidence="1 8" id="KW-0004">4Fe-4S</keyword>
<dbReference type="NCBIfam" id="TIGR01125">
    <property type="entry name" value="30S ribosomal protein S12 methylthiotransferase RimO"/>
    <property type="match status" value="1"/>
</dbReference>
<evidence type="ECO:0000259" key="10">
    <source>
        <dbReference type="PROSITE" id="PS51449"/>
    </source>
</evidence>
<dbReference type="InterPro" id="IPR002792">
    <property type="entry name" value="TRAM_dom"/>
</dbReference>
<keyword evidence="7 8" id="KW-0411">Iron-sulfur</keyword>
<comment type="similarity">
    <text evidence="8">Belongs to the methylthiotransferase family. RimO subfamily.</text>
</comment>
<dbReference type="CDD" id="cd01335">
    <property type="entry name" value="Radical_SAM"/>
    <property type="match status" value="1"/>
</dbReference>
<dbReference type="InterPro" id="IPR058240">
    <property type="entry name" value="rSAM_sf"/>
</dbReference>
<keyword evidence="12" id="KW-0687">Ribonucleoprotein</keyword>
<feature type="binding site" evidence="8">
    <location>
        <position position="81"/>
    </location>
    <ligand>
        <name>[4Fe-4S] cluster</name>
        <dbReference type="ChEBI" id="CHEBI:49883"/>
        <label>1</label>
    </ligand>
</feature>
<dbReference type="GO" id="GO:0051539">
    <property type="term" value="F:4 iron, 4 sulfur cluster binding"/>
    <property type="evidence" value="ECO:0007669"/>
    <property type="project" value="UniProtKB-UniRule"/>
</dbReference>
<dbReference type="GO" id="GO:0046872">
    <property type="term" value="F:metal ion binding"/>
    <property type="evidence" value="ECO:0007669"/>
    <property type="project" value="UniProtKB-KW"/>
</dbReference>
<dbReference type="Pfam" id="PF04055">
    <property type="entry name" value="Radical_SAM"/>
    <property type="match status" value="1"/>
</dbReference>
<dbReference type="HAMAP" id="MF_01865">
    <property type="entry name" value="MTTase_RimO"/>
    <property type="match status" value="1"/>
</dbReference>
<dbReference type="PROSITE" id="PS51918">
    <property type="entry name" value="RADICAL_SAM"/>
    <property type="match status" value="1"/>
</dbReference>
<dbReference type="SFLD" id="SFLDF00274">
    <property type="entry name" value="ribosomal_protein_S12_methylth"/>
    <property type="match status" value="1"/>
</dbReference>
<dbReference type="InterPro" id="IPR005839">
    <property type="entry name" value="Methylthiotransferase"/>
</dbReference>
<dbReference type="SMART" id="SM00729">
    <property type="entry name" value="Elp3"/>
    <property type="match status" value="1"/>
</dbReference>
<accession>A0A6P1M5Z1</accession>
<dbReference type="EMBL" id="CP047593">
    <property type="protein sequence ID" value="QHI70000.1"/>
    <property type="molecule type" value="Genomic_DNA"/>
</dbReference>
<feature type="binding site" evidence="8">
    <location>
        <position position="156"/>
    </location>
    <ligand>
        <name>[4Fe-4S] cluster</name>
        <dbReference type="ChEBI" id="CHEBI:49883"/>
        <label>2</label>
        <note>4Fe-4S-S-AdoMet</note>
    </ligand>
</feature>
<dbReference type="RefSeq" id="WP_160629179.1">
    <property type="nucleotide sequence ID" value="NZ_CP047593.1"/>
</dbReference>
<dbReference type="GO" id="GO:0005829">
    <property type="term" value="C:cytosol"/>
    <property type="evidence" value="ECO:0007669"/>
    <property type="project" value="TreeGrafter"/>
</dbReference>
<evidence type="ECO:0000259" key="9">
    <source>
        <dbReference type="PROSITE" id="PS50926"/>
    </source>
</evidence>
<reference evidence="12 13" key="1">
    <citation type="submission" date="2020-01" db="EMBL/GenBank/DDBJ databases">
        <title>Ponticoccus aerotolerans gen. nov., sp. nov., an anaerobic bacterium and proposal of Ponticoccusceae fam. nov., Ponticoccusles ord. nov. and Ponticoccuse classis nov. in the phylum Kiritimatiellaeota.</title>
        <authorList>
            <person name="Zhou L.Y."/>
            <person name="Du Z.J."/>
        </authorList>
    </citation>
    <scope>NUCLEOTIDE SEQUENCE [LARGE SCALE GENOMIC DNA]</scope>
    <source>
        <strain evidence="12 13">S-5007</strain>
    </source>
</reference>
<keyword evidence="4 8" id="KW-0949">S-adenosyl-L-methionine</keyword>
<keyword evidence="13" id="KW-1185">Reference proteome</keyword>
<feature type="binding site" evidence="8">
    <location>
        <position position="163"/>
    </location>
    <ligand>
        <name>[4Fe-4S] cluster</name>
        <dbReference type="ChEBI" id="CHEBI:49883"/>
        <label>2</label>
        <note>4Fe-4S-S-AdoMet</note>
    </ligand>
</feature>
<dbReference type="Proteomes" id="UP000464954">
    <property type="component" value="Chromosome"/>
</dbReference>
<dbReference type="EC" id="2.8.4.4" evidence="8"/>
<dbReference type="InterPro" id="IPR038135">
    <property type="entry name" value="Methylthiotransferase_N_sf"/>
</dbReference>
<keyword evidence="12" id="KW-0689">Ribosomal protein</keyword>
<dbReference type="Gene3D" id="2.40.50.140">
    <property type="entry name" value="Nucleic acid-binding proteins"/>
    <property type="match status" value="1"/>
</dbReference>
<dbReference type="Pfam" id="PF00919">
    <property type="entry name" value="UPF0004"/>
    <property type="match status" value="1"/>
</dbReference>
<keyword evidence="3 8" id="KW-0808">Transferase</keyword>
<comment type="function">
    <text evidence="8">Catalyzes the methylthiolation of an aspartic acid residue of ribosomal protein uS12.</text>
</comment>
<dbReference type="GO" id="GO:0035599">
    <property type="term" value="F:aspartic acid methylthiotransferase activity"/>
    <property type="evidence" value="ECO:0007669"/>
    <property type="project" value="TreeGrafter"/>
</dbReference>
<evidence type="ECO:0000256" key="5">
    <source>
        <dbReference type="ARBA" id="ARBA00022723"/>
    </source>
</evidence>
<evidence type="ECO:0000259" key="11">
    <source>
        <dbReference type="PROSITE" id="PS51918"/>
    </source>
</evidence>
<organism evidence="12 13">
    <name type="scientific">Tichowtungia aerotolerans</name>
    <dbReference type="NCBI Taxonomy" id="2697043"/>
    <lineage>
        <taxon>Bacteria</taxon>
        <taxon>Pseudomonadati</taxon>
        <taxon>Kiritimatiellota</taxon>
        <taxon>Tichowtungiia</taxon>
        <taxon>Tichowtungiales</taxon>
        <taxon>Tichowtungiaceae</taxon>
        <taxon>Tichowtungia</taxon>
    </lineage>
</organism>
<keyword evidence="2 8" id="KW-0963">Cytoplasm</keyword>
<evidence type="ECO:0000313" key="12">
    <source>
        <dbReference type="EMBL" id="QHI70000.1"/>
    </source>
</evidence>
<protein>
    <recommendedName>
        <fullName evidence="8">Ribosomal protein uS12 methylthiotransferase RimO</fullName>
        <shortName evidence="8">uS12 MTTase</shortName>
        <shortName evidence="8">uS12 methylthiotransferase</shortName>
        <ecNumber evidence="8">2.8.4.4</ecNumber>
    </recommendedName>
    <alternativeName>
        <fullName evidence="8">Ribosomal protein uS12 (aspartate-C(3))-methylthiotransferase</fullName>
    </alternativeName>
    <alternativeName>
        <fullName evidence="8">Ribosome maturation factor RimO</fullName>
    </alternativeName>
</protein>
<dbReference type="Pfam" id="PF18693">
    <property type="entry name" value="TRAM_2"/>
    <property type="match status" value="1"/>
</dbReference>